<sequence>MLIGKGEKEMHENSDVNAYLERIGFKGAFDNSAQTLAELQHCHLHTVPYENLDILQKVPLSLEIPDLYEKIVVRQRGGYCFELNALFSWLLRQLGFSVTDYFARFWRDEPNLPPKRRHHVLKVEAEGKSYLCDVGVGGIVPRRPIEMVEGLIQTQGDEVYKLEKVPEFGWMLYEKKKEQWREIFSFTEEPQLARDYIMASFWCEHAPESIFTKEAMIAIRTKEGRNSVSGQEFRIFTDDQVHAFTPASYEEYKQALQKYFGIVLPDEVDYYF</sequence>
<dbReference type="InterPro" id="IPR038765">
    <property type="entry name" value="Papain-like_cys_pep_sf"/>
</dbReference>
<dbReference type="Gene3D" id="3.30.2140.10">
    <property type="entry name" value="Arylamine N-acetyltransferase"/>
    <property type="match status" value="1"/>
</dbReference>
<reference evidence="3 4" key="1">
    <citation type="submission" date="2015-05" db="EMBL/GenBank/DDBJ databases">
        <title>Comparison of genome.</title>
        <authorList>
            <person name="Zheng Z."/>
            <person name="Sun M."/>
        </authorList>
    </citation>
    <scope>NUCLEOTIDE SEQUENCE [LARGE SCALE GENOMIC DNA]</scope>
    <source>
        <strain evidence="3 4">G25-74</strain>
    </source>
</reference>
<comment type="similarity">
    <text evidence="1 2">Belongs to the arylamine N-acetyltransferase family.</text>
</comment>
<dbReference type="OrthoDB" id="7181050at2"/>
<accession>A0A177ZM97</accession>
<dbReference type="PRINTS" id="PR01543">
    <property type="entry name" value="ANATRNSFRASE"/>
</dbReference>
<dbReference type="SUPFAM" id="SSF54001">
    <property type="entry name" value="Cysteine proteinases"/>
    <property type="match status" value="1"/>
</dbReference>
<organism evidence="3 4">
    <name type="scientific">Lederbergia galactosidilytica</name>
    <dbReference type="NCBI Taxonomy" id="217031"/>
    <lineage>
        <taxon>Bacteria</taxon>
        <taxon>Bacillati</taxon>
        <taxon>Bacillota</taxon>
        <taxon>Bacilli</taxon>
        <taxon>Bacillales</taxon>
        <taxon>Bacillaceae</taxon>
        <taxon>Lederbergia</taxon>
    </lineage>
</organism>
<dbReference type="STRING" id="217031.ABB05_14055"/>
<proteinExistence type="inferred from homology"/>
<dbReference type="PANTHER" id="PTHR11786">
    <property type="entry name" value="N-HYDROXYARYLAMINE O-ACETYLTRANSFERASE"/>
    <property type="match status" value="1"/>
</dbReference>
<keyword evidence="3" id="KW-0808">Transferase</keyword>
<dbReference type="PANTHER" id="PTHR11786:SF0">
    <property type="entry name" value="ARYLAMINE N-ACETYLTRANSFERASE 4-RELATED"/>
    <property type="match status" value="1"/>
</dbReference>
<dbReference type="AlphaFoldDB" id="A0A177ZM97"/>
<evidence type="ECO:0000313" key="4">
    <source>
        <dbReference type="Proteomes" id="UP000077881"/>
    </source>
</evidence>
<evidence type="ECO:0000313" key="3">
    <source>
        <dbReference type="EMBL" id="OAK69092.1"/>
    </source>
</evidence>
<dbReference type="Proteomes" id="UP000077881">
    <property type="component" value="Unassembled WGS sequence"/>
</dbReference>
<dbReference type="Pfam" id="PF00797">
    <property type="entry name" value="Acetyltransf_2"/>
    <property type="match status" value="1"/>
</dbReference>
<evidence type="ECO:0000256" key="2">
    <source>
        <dbReference type="RuleBase" id="RU003452"/>
    </source>
</evidence>
<protein>
    <submittedName>
        <fullName evidence="3">Acetyltransferase</fullName>
    </submittedName>
</protein>
<gene>
    <name evidence="3" type="ORF">ABB05_14055</name>
</gene>
<dbReference type="EMBL" id="LDJR01000054">
    <property type="protein sequence ID" value="OAK69092.1"/>
    <property type="molecule type" value="Genomic_DNA"/>
</dbReference>
<dbReference type="GO" id="GO:0016407">
    <property type="term" value="F:acetyltransferase activity"/>
    <property type="evidence" value="ECO:0007669"/>
    <property type="project" value="InterPro"/>
</dbReference>
<dbReference type="Gene3D" id="2.40.128.150">
    <property type="entry name" value="Cysteine proteinases"/>
    <property type="match status" value="1"/>
</dbReference>
<name>A0A177ZM97_9BACI</name>
<evidence type="ECO:0000256" key="1">
    <source>
        <dbReference type="ARBA" id="ARBA00006547"/>
    </source>
</evidence>
<dbReference type="InterPro" id="IPR001447">
    <property type="entry name" value="Arylamine_N-AcTrfase"/>
</dbReference>
<comment type="caution">
    <text evidence="3">The sequence shown here is derived from an EMBL/GenBank/DDBJ whole genome shotgun (WGS) entry which is preliminary data.</text>
</comment>
<dbReference type="PATRIC" id="fig|217031.6.peg.3025"/>
<keyword evidence="4" id="KW-1185">Reference proteome</keyword>